<keyword evidence="2" id="KW-0808">Transferase</keyword>
<protein>
    <submittedName>
        <fullName evidence="6">Putative ubiquinone biosynthesis protein UbiB</fullName>
    </submittedName>
</protein>
<comment type="similarity">
    <text evidence="1">Belongs to the protein kinase superfamily. ADCK protein kinase family.</text>
</comment>
<dbReference type="InterPro" id="IPR034646">
    <property type="entry name" value="ADCK3_dom"/>
</dbReference>
<dbReference type="PANTHER" id="PTHR43851">
    <property type="match status" value="1"/>
</dbReference>
<dbReference type="Proteomes" id="UP000049222">
    <property type="component" value="Unassembled WGS sequence"/>
</dbReference>
<keyword evidence="7" id="KW-1185">Reference proteome</keyword>
<dbReference type="InterPro" id="IPR004147">
    <property type="entry name" value="ABC1_dom"/>
</dbReference>
<name>A0A0M6YGK4_9RHOB</name>
<dbReference type="GO" id="GO:0006744">
    <property type="term" value="P:ubiquinone biosynthetic process"/>
    <property type="evidence" value="ECO:0007669"/>
    <property type="project" value="TreeGrafter"/>
</dbReference>
<dbReference type="GO" id="GO:0016740">
    <property type="term" value="F:transferase activity"/>
    <property type="evidence" value="ECO:0007669"/>
    <property type="project" value="UniProtKB-KW"/>
</dbReference>
<dbReference type="Pfam" id="PF03109">
    <property type="entry name" value="ABC1"/>
    <property type="match status" value="1"/>
</dbReference>
<sequence length="439" mass="48104">MSDGTKARAIPVPAGRINRLARMGGLTAGVAGRMALGGAQALGRGERPDMRGLLLTPRNITRVTEQLAQMRGAAMKIGQLVSMDTGDILPPELAQIMARLRDDAHTMPPAQLKKVLAENWPKGWLGHFETFDVRPIAAASIGQVHRARTKDGRDLAVKVQYPGVADSIDSDVANVGALIRMSGLLPKGFELAPYLEQARLQLHEETDYALEGRHLARFGALLADDADFVVPEVQADWTTDSILAMSFVHGTPIEAAADASQDVRDRIARCLIALTLREVFDWGVMQSDPNFANYRWQADTGRIVLLDFGATRDIAPDIAARYRDLLRAGMEGAMDRAEIAAQDLGLLTPAVAAEHRARILRMMAMVFDELRDHDPFDFAATDLPRRMQREGEALARSGFVPPPVPIDVLYLQRKFAGMFLLASKLRARVDVRGLIAAHL</sequence>
<dbReference type="RefSeq" id="WP_055083396.1">
    <property type="nucleotide sequence ID" value="NZ_CXSU01000011.1"/>
</dbReference>
<dbReference type="EMBL" id="CXSU01000011">
    <property type="protein sequence ID" value="CTQ49064.1"/>
    <property type="molecule type" value="Genomic_DNA"/>
</dbReference>
<evidence type="ECO:0000313" key="6">
    <source>
        <dbReference type="EMBL" id="CTQ49064.1"/>
    </source>
</evidence>
<keyword evidence="6" id="KW-0830">Ubiquinone</keyword>
<dbReference type="InterPro" id="IPR051409">
    <property type="entry name" value="Atypical_kinase_ADCK"/>
</dbReference>
<proteinExistence type="inferred from homology"/>
<keyword evidence="3" id="KW-0547">Nucleotide-binding</keyword>
<evidence type="ECO:0000313" key="7">
    <source>
        <dbReference type="Proteomes" id="UP000049222"/>
    </source>
</evidence>
<evidence type="ECO:0000256" key="4">
    <source>
        <dbReference type="ARBA" id="ARBA00022840"/>
    </source>
</evidence>
<evidence type="ECO:0000256" key="1">
    <source>
        <dbReference type="ARBA" id="ARBA00009670"/>
    </source>
</evidence>
<dbReference type="OrthoDB" id="9795390at2"/>
<dbReference type="PANTHER" id="PTHR43851:SF3">
    <property type="entry name" value="COENZYME Q8"/>
    <property type="match status" value="1"/>
</dbReference>
<accession>A0A0M6YGK4</accession>
<reference evidence="6 7" key="1">
    <citation type="submission" date="2015-07" db="EMBL/GenBank/DDBJ databases">
        <authorList>
            <person name="Noorani M."/>
        </authorList>
    </citation>
    <scope>NUCLEOTIDE SEQUENCE [LARGE SCALE GENOMIC DNA]</scope>
    <source>
        <strain evidence="6 7">CECT 7802</strain>
    </source>
</reference>
<evidence type="ECO:0000256" key="3">
    <source>
        <dbReference type="ARBA" id="ARBA00022741"/>
    </source>
</evidence>
<evidence type="ECO:0000259" key="5">
    <source>
        <dbReference type="Pfam" id="PF03109"/>
    </source>
</evidence>
<dbReference type="SUPFAM" id="SSF56112">
    <property type="entry name" value="Protein kinase-like (PK-like)"/>
    <property type="match status" value="1"/>
</dbReference>
<evidence type="ECO:0000256" key="2">
    <source>
        <dbReference type="ARBA" id="ARBA00022679"/>
    </source>
</evidence>
<feature type="domain" description="ABC1 atypical kinase-like" evidence="5">
    <location>
        <begin position="99"/>
        <end position="332"/>
    </location>
</feature>
<gene>
    <name evidence="6" type="primary">ubiB_1</name>
    <name evidence="6" type="ORF">JDO7802_01074</name>
</gene>
<dbReference type="GO" id="GO:0005524">
    <property type="term" value="F:ATP binding"/>
    <property type="evidence" value="ECO:0007669"/>
    <property type="project" value="UniProtKB-KW"/>
</dbReference>
<dbReference type="STRING" id="420998.JDO7802_01074"/>
<dbReference type="CDD" id="cd13970">
    <property type="entry name" value="ABC1_ADCK3"/>
    <property type="match status" value="1"/>
</dbReference>
<organism evidence="6 7">
    <name type="scientific">Jannaschia donghaensis</name>
    <dbReference type="NCBI Taxonomy" id="420998"/>
    <lineage>
        <taxon>Bacteria</taxon>
        <taxon>Pseudomonadati</taxon>
        <taxon>Pseudomonadota</taxon>
        <taxon>Alphaproteobacteria</taxon>
        <taxon>Rhodobacterales</taxon>
        <taxon>Roseobacteraceae</taxon>
        <taxon>Jannaschia</taxon>
    </lineage>
</organism>
<dbReference type="AlphaFoldDB" id="A0A0M6YGK4"/>
<keyword evidence="4" id="KW-0067">ATP-binding</keyword>
<dbReference type="InterPro" id="IPR011009">
    <property type="entry name" value="Kinase-like_dom_sf"/>
</dbReference>